<gene>
    <name evidence="1" type="ORF">E2C01_014957</name>
</gene>
<dbReference type="EMBL" id="VSRR010001035">
    <property type="protein sequence ID" value="MPC21953.1"/>
    <property type="molecule type" value="Genomic_DNA"/>
</dbReference>
<organism evidence="1 2">
    <name type="scientific">Portunus trituberculatus</name>
    <name type="common">Swimming crab</name>
    <name type="synonym">Neptunus trituberculatus</name>
    <dbReference type="NCBI Taxonomy" id="210409"/>
    <lineage>
        <taxon>Eukaryota</taxon>
        <taxon>Metazoa</taxon>
        <taxon>Ecdysozoa</taxon>
        <taxon>Arthropoda</taxon>
        <taxon>Crustacea</taxon>
        <taxon>Multicrustacea</taxon>
        <taxon>Malacostraca</taxon>
        <taxon>Eumalacostraca</taxon>
        <taxon>Eucarida</taxon>
        <taxon>Decapoda</taxon>
        <taxon>Pleocyemata</taxon>
        <taxon>Brachyura</taxon>
        <taxon>Eubrachyura</taxon>
        <taxon>Portunoidea</taxon>
        <taxon>Portunidae</taxon>
        <taxon>Portuninae</taxon>
        <taxon>Portunus</taxon>
    </lineage>
</organism>
<protein>
    <submittedName>
        <fullName evidence="1">Uncharacterized protein</fullName>
    </submittedName>
</protein>
<sequence length="98" mass="10140">MVVVAVVTSVEGVSRQSHEILSTVAFLSRSVMVCSVRSGLCSTRGAPGTQNPGGPSARDLPGMCLYGQFGTSRPKTCGFPVCGPEDQCCGPEPDLHSP</sequence>
<name>A0A5B7DLI5_PORTR</name>
<proteinExistence type="predicted"/>
<reference evidence="1 2" key="1">
    <citation type="submission" date="2019-05" db="EMBL/GenBank/DDBJ databases">
        <title>Another draft genome of Portunus trituberculatus and its Hox gene families provides insights of decapod evolution.</title>
        <authorList>
            <person name="Jeong J.-H."/>
            <person name="Song I."/>
            <person name="Kim S."/>
            <person name="Choi T."/>
            <person name="Kim D."/>
            <person name="Ryu S."/>
            <person name="Kim W."/>
        </authorList>
    </citation>
    <scope>NUCLEOTIDE SEQUENCE [LARGE SCALE GENOMIC DNA]</scope>
    <source>
        <tissue evidence="1">Muscle</tissue>
    </source>
</reference>
<dbReference type="AlphaFoldDB" id="A0A5B7DLI5"/>
<evidence type="ECO:0000313" key="1">
    <source>
        <dbReference type="EMBL" id="MPC21953.1"/>
    </source>
</evidence>
<dbReference type="Proteomes" id="UP000324222">
    <property type="component" value="Unassembled WGS sequence"/>
</dbReference>
<evidence type="ECO:0000313" key="2">
    <source>
        <dbReference type="Proteomes" id="UP000324222"/>
    </source>
</evidence>
<keyword evidence="2" id="KW-1185">Reference proteome</keyword>
<accession>A0A5B7DLI5</accession>
<comment type="caution">
    <text evidence="1">The sequence shown here is derived from an EMBL/GenBank/DDBJ whole genome shotgun (WGS) entry which is preliminary data.</text>
</comment>